<comment type="caution">
    <text evidence="2">The sequence shown here is derived from an EMBL/GenBank/DDBJ whole genome shotgun (WGS) entry which is preliminary data.</text>
</comment>
<keyword evidence="1" id="KW-1133">Transmembrane helix</keyword>
<evidence type="ECO:0000313" key="2">
    <source>
        <dbReference type="EMBL" id="GAC43656.1"/>
    </source>
</evidence>
<dbReference type="Proteomes" id="UP000029453">
    <property type="component" value="Unassembled WGS sequence"/>
</dbReference>
<sequence>MGAEKIKSSEVLRLIENDALKMNKVKHLPHSQAVNPLYNIFEDYISMQQVKQSIDQLAIGMEGGEMRDNVTKMGRKLEDIDKNVHDLSISVAKLETELKIRFEQTNNTLQAINSKLDTLVTKEEFDKKNEQGRFNITTVIAIVGAIAAIVAAVKAFL</sequence>
<dbReference type="RefSeq" id="WP_006287352.1">
    <property type="nucleotide sequence ID" value="NZ_BALG01000235.1"/>
</dbReference>
<name>M9LR48_PAEPP</name>
<accession>M9LR48</accession>
<keyword evidence="1" id="KW-0472">Membrane</keyword>
<evidence type="ECO:0000256" key="1">
    <source>
        <dbReference type="SAM" id="Phobius"/>
    </source>
</evidence>
<keyword evidence="1" id="KW-0812">Transmembrane</keyword>
<keyword evidence="3" id="KW-1185">Reference proteome</keyword>
<dbReference type="EMBL" id="BALG01000235">
    <property type="protein sequence ID" value="GAC43656.1"/>
    <property type="molecule type" value="Genomic_DNA"/>
</dbReference>
<evidence type="ECO:0000313" key="3">
    <source>
        <dbReference type="Proteomes" id="UP000029453"/>
    </source>
</evidence>
<reference evidence="2 3" key="1">
    <citation type="submission" date="2012-10" db="EMBL/GenBank/DDBJ databases">
        <title>Draft Genome Sequence of Paenibacillus popilliae ATCC 14706T.</title>
        <authorList>
            <person name="Iiyama K."/>
            <person name="Mori K."/>
            <person name="Mon H."/>
            <person name="Chieda Y."/>
            <person name="Lee J.M."/>
            <person name="Kusakabe T."/>
            <person name="Tashiro K."/>
            <person name="Asano S."/>
            <person name="Yasunaga-Aoki C."/>
            <person name="Shimizu S."/>
        </authorList>
    </citation>
    <scope>NUCLEOTIDE SEQUENCE [LARGE SCALE GENOMIC DNA]</scope>
    <source>
        <strain evidence="2 3">ATCC 14706</strain>
    </source>
</reference>
<gene>
    <name evidence="2" type="ORF">PPOP_3055</name>
</gene>
<feature type="transmembrane region" description="Helical" evidence="1">
    <location>
        <begin position="134"/>
        <end position="156"/>
    </location>
</feature>
<dbReference type="AlphaFoldDB" id="M9LR48"/>
<organism evidence="2 3">
    <name type="scientific">Paenibacillus popilliae ATCC 14706</name>
    <dbReference type="NCBI Taxonomy" id="1212764"/>
    <lineage>
        <taxon>Bacteria</taxon>
        <taxon>Bacillati</taxon>
        <taxon>Bacillota</taxon>
        <taxon>Bacilli</taxon>
        <taxon>Bacillales</taxon>
        <taxon>Paenibacillaceae</taxon>
        <taxon>Paenibacillus</taxon>
    </lineage>
</organism>
<protein>
    <submittedName>
        <fullName evidence="2">Uncharacterized protein</fullName>
    </submittedName>
</protein>
<proteinExistence type="predicted"/>